<keyword evidence="2" id="KW-0964">Secreted</keyword>
<dbReference type="GO" id="GO:0004252">
    <property type="term" value="F:serine-type endopeptidase activity"/>
    <property type="evidence" value="ECO:0007669"/>
    <property type="project" value="InterPro"/>
</dbReference>
<evidence type="ECO:0000256" key="10">
    <source>
        <dbReference type="SAM" id="SignalP"/>
    </source>
</evidence>
<evidence type="ECO:0000313" key="13">
    <source>
        <dbReference type="RefSeq" id="XP_017022251.1"/>
    </source>
</evidence>
<dbReference type="Gene3D" id="2.40.10.10">
    <property type="entry name" value="Trypsin-like serine proteases"/>
    <property type="match status" value="2"/>
</dbReference>
<evidence type="ECO:0000256" key="1">
    <source>
        <dbReference type="ARBA" id="ARBA00004613"/>
    </source>
</evidence>
<proteinExistence type="inferred from homology"/>
<keyword evidence="4 10" id="KW-0732">Signal</keyword>
<dbReference type="InterPro" id="IPR001254">
    <property type="entry name" value="Trypsin_dom"/>
</dbReference>
<dbReference type="SUPFAM" id="SSF50494">
    <property type="entry name" value="Trypsin-like serine proteases"/>
    <property type="match status" value="1"/>
</dbReference>
<keyword evidence="6" id="KW-0720">Serine protease</keyword>
<dbReference type="InterPro" id="IPR043504">
    <property type="entry name" value="Peptidase_S1_PA_chymotrypsin"/>
</dbReference>
<keyword evidence="8" id="KW-1015">Disulfide bond</keyword>
<accession>A0A6P4IHL1</accession>
<dbReference type="Pfam" id="PF00089">
    <property type="entry name" value="Trypsin"/>
    <property type="match status" value="1"/>
</dbReference>
<reference evidence="13" key="2">
    <citation type="submission" date="2025-08" db="UniProtKB">
        <authorList>
            <consortium name="RefSeq"/>
        </authorList>
    </citation>
    <scope>IDENTIFICATION</scope>
    <source>
        <strain evidence="13">14028-0561.14</strain>
        <tissue evidence="13">Whole fly</tissue>
    </source>
</reference>
<dbReference type="GeneID" id="108074647"/>
<dbReference type="GO" id="GO:0006508">
    <property type="term" value="P:proteolysis"/>
    <property type="evidence" value="ECO:0007669"/>
    <property type="project" value="UniProtKB-KW"/>
</dbReference>
<keyword evidence="12" id="KW-1185">Reference proteome</keyword>
<dbReference type="GO" id="GO:0005576">
    <property type="term" value="C:extracellular region"/>
    <property type="evidence" value="ECO:0007669"/>
    <property type="project" value="UniProtKB-SubCell"/>
</dbReference>
<sequence length="297" mass="33288">MNLVESIIILVSLVILINGAQFLEPNCGISISTSRSRPRVAGGQVADMFANPWMAYVYSSKSACGGSLITNRFVLTAAHCLHYEYTIVVLGEFDLSSPTDCSVRGCMPYAIRVPVDQQIAHPRYVHHTRDDIALIRLARSVQYTNYIKPICLLTNLNPLNTLRYLTVTGWGLTQNGRPSHILKTHTLQQRDRLYCARRFNFRVDMSHICAESNNSKSCKGDSGSPVSAPLNLGGTTPRTVQFGIMSTIGRGCNSVEVYTNVMHYMGWIREVVRRGGYQRPQYPIRSPTSYYYSPFYG</sequence>
<feature type="signal peptide" evidence="10">
    <location>
        <begin position="1"/>
        <end position="19"/>
    </location>
</feature>
<dbReference type="InterPro" id="IPR001314">
    <property type="entry name" value="Peptidase_S1A"/>
</dbReference>
<feature type="chain" id="PRO_5027536587" evidence="10">
    <location>
        <begin position="20"/>
        <end position="297"/>
    </location>
</feature>
<evidence type="ECO:0000256" key="9">
    <source>
        <dbReference type="ARBA" id="ARBA00024195"/>
    </source>
</evidence>
<reference evidence="12" key="1">
    <citation type="submission" date="2025-05" db="UniProtKB">
        <authorList>
            <consortium name="RefSeq"/>
        </authorList>
    </citation>
    <scope>NUCLEOTIDE SEQUENCE [LARGE SCALE GENOMIC DNA]</scope>
    <source>
        <strain evidence="12">14028-0561.14</strain>
    </source>
</reference>
<evidence type="ECO:0000259" key="11">
    <source>
        <dbReference type="PROSITE" id="PS50240"/>
    </source>
</evidence>
<dbReference type="FunFam" id="2.40.10.10:FF:000146">
    <property type="entry name" value="Serine protease 53"/>
    <property type="match status" value="1"/>
</dbReference>
<dbReference type="PANTHER" id="PTHR24256">
    <property type="entry name" value="TRYPTASE-RELATED"/>
    <property type="match status" value="1"/>
</dbReference>
<dbReference type="InterPro" id="IPR018114">
    <property type="entry name" value="TRYPSIN_HIS"/>
</dbReference>
<organism evidence="12 13">
    <name type="scientific">Drosophila kikkawai</name>
    <name type="common">Fruit fly</name>
    <dbReference type="NCBI Taxonomy" id="30033"/>
    <lineage>
        <taxon>Eukaryota</taxon>
        <taxon>Metazoa</taxon>
        <taxon>Ecdysozoa</taxon>
        <taxon>Arthropoda</taxon>
        <taxon>Hexapoda</taxon>
        <taxon>Insecta</taxon>
        <taxon>Pterygota</taxon>
        <taxon>Neoptera</taxon>
        <taxon>Endopterygota</taxon>
        <taxon>Diptera</taxon>
        <taxon>Brachycera</taxon>
        <taxon>Muscomorpha</taxon>
        <taxon>Ephydroidea</taxon>
        <taxon>Drosophilidae</taxon>
        <taxon>Drosophila</taxon>
        <taxon>Sophophora</taxon>
    </lineage>
</organism>
<dbReference type="AlphaFoldDB" id="A0A6P4IHL1"/>
<dbReference type="CDD" id="cd00190">
    <property type="entry name" value="Tryp_SPc"/>
    <property type="match status" value="1"/>
</dbReference>
<feature type="domain" description="Peptidase S1" evidence="11">
    <location>
        <begin position="40"/>
        <end position="273"/>
    </location>
</feature>
<comment type="subcellular location">
    <subcellularLocation>
        <location evidence="1">Secreted</location>
    </subcellularLocation>
</comment>
<keyword evidence="5" id="KW-0378">Hydrolase</keyword>
<dbReference type="PROSITE" id="PS00134">
    <property type="entry name" value="TRYPSIN_HIS"/>
    <property type="match status" value="1"/>
</dbReference>
<evidence type="ECO:0000313" key="12">
    <source>
        <dbReference type="Proteomes" id="UP001652661"/>
    </source>
</evidence>
<evidence type="ECO:0000256" key="6">
    <source>
        <dbReference type="ARBA" id="ARBA00022825"/>
    </source>
</evidence>
<evidence type="ECO:0000256" key="7">
    <source>
        <dbReference type="ARBA" id="ARBA00023145"/>
    </source>
</evidence>
<evidence type="ECO:0000256" key="3">
    <source>
        <dbReference type="ARBA" id="ARBA00022670"/>
    </source>
</evidence>
<dbReference type="OrthoDB" id="5565075at2759"/>
<protein>
    <submittedName>
        <fullName evidence="13">Serine protease grass-like</fullName>
    </submittedName>
</protein>
<evidence type="ECO:0000256" key="8">
    <source>
        <dbReference type="ARBA" id="ARBA00023157"/>
    </source>
</evidence>
<dbReference type="PROSITE" id="PS50240">
    <property type="entry name" value="TRYPSIN_DOM"/>
    <property type="match status" value="1"/>
</dbReference>
<evidence type="ECO:0000256" key="4">
    <source>
        <dbReference type="ARBA" id="ARBA00022729"/>
    </source>
</evidence>
<dbReference type="Proteomes" id="UP001652661">
    <property type="component" value="Chromosome 2R"/>
</dbReference>
<dbReference type="InterPro" id="IPR009003">
    <property type="entry name" value="Peptidase_S1_PA"/>
</dbReference>
<dbReference type="PRINTS" id="PR00722">
    <property type="entry name" value="CHYMOTRYPSIN"/>
</dbReference>
<keyword evidence="7" id="KW-0865">Zymogen</keyword>
<dbReference type="SMART" id="SM00020">
    <property type="entry name" value="Tryp_SPc"/>
    <property type="match status" value="1"/>
</dbReference>
<keyword evidence="3" id="KW-0645">Protease</keyword>
<comment type="similarity">
    <text evidence="9">Belongs to the peptidase S1 family. CLIP subfamily.</text>
</comment>
<dbReference type="InterPro" id="IPR051487">
    <property type="entry name" value="Ser/Thr_Proteases_Immune/Dev"/>
</dbReference>
<evidence type="ECO:0000256" key="5">
    <source>
        <dbReference type="ARBA" id="ARBA00022801"/>
    </source>
</evidence>
<name>A0A6P4IHL1_DROKI</name>
<dbReference type="RefSeq" id="XP_017022251.1">
    <property type="nucleotide sequence ID" value="XM_017166762.1"/>
</dbReference>
<gene>
    <name evidence="13" type="primary">LOC108074647</name>
</gene>
<evidence type="ECO:0000256" key="2">
    <source>
        <dbReference type="ARBA" id="ARBA00022525"/>
    </source>
</evidence>